<protein>
    <recommendedName>
        <fullName evidence="9">Carbohydrate kinase PfkB domain-containing protein</fullName>
    </recommendedName>
</protein>
<keyword evidence="3" id="KW-0418">Kinase</keyword>
<reference evidence="10 11" key="1">
    <citation type="submission" date="2019-10" db="EMBL/GenBank/DDBJ databases">
        <authorList>
            <person name="Palmer J.M."/>
        </authorList>
    </citation>
    <scope>NUCLEOTIDE SEQUENCE [LARGE SCALE GENOMIC DNA]</scope>
    <source>
        <strain evidence="10 11">TWF718</strain>
    </source>
</reference>
<dbReference type="Pfam" id="PF04227">
    <property type="entry name" value="Indigoidine_A"/>
    <property type="match status" value="1"/>
</dbReference>
<dbReference type="AlphaFoldDB" id="A0AAN8RIM2"/>
<keyword evidence="11" id="KW-1185">Reference proteome</keyword>
<dbReference type="SUPFAM" id="SSF110581">
    <property type="entry name" value="Indigoidine synthase A-like"/>
    <property type="match status" value="1"/>
</dbReference>
<evidence type="ECO:0000256" key="1">
    <source>
        <dbReference type="ARBA" id="ARBA00022679"/>
    </source>
</evidence>
<evidence type="ECO:0000256" key="2">
    <source>
        <dbReference type="ARBA" id="ARBA00022723"/>
    </source>
</evidence>
<accession>A0AAN8RIM2</accession>
<keyword evidence="4" id="KW-0378">Hydrolase</keyword>
<evidence type="ECO:0000259" key="9">
    <source>
        <dbReference type="Pfam" id="PF00294"/>
    </source>
</evidence>
<dbReference type="PROSITE" id="PS00584">
    <property type="entry name" value="PFKB_KINASES_2"/>
    <property type="match status" value="1"/>
</dbReference>
<keyword evidence="2" id="KW-0479">Metal-binding</keyword>
<sequence length="944" mass="102163">MSLLRASSLRGHIRPLQISQLAKRGILASQARYYSDDAGSQTWDPKETVCSPVKWSPLIGSRYSFAAQRPGLFTISQDVQKAMKARGPILALETAIYTHGFPKPDNYNLALEMEAAVRDLGVTPATIGILNGKIMIGMTSEQLKELTESAGSEKTHKISRRDLAYHIAASGQPLNGGTTIAGTILISHIAGIQIIATGGLGGVHKGGENSMDISADLTELAKSPVAVVTSGMKSFLDIPRTMEYLETQGVFVSTFGNKSEKVDIPGFFSRESGYPSPYIVESPEEAARILYANYRLGMRSANLYFNPIPEEYEIPKSEMDPIIAAAVENSSSATGKDNTPAVLAEIVKQTEGRSMEANRQLVLNNAKVGARMALELVELSKQYANEKAKYSSENHPQRKDNEKPKAREPRGKWKNSTKKETQPTTDSNPKGTNGILRTSTSTPRAPSSPPKPPSDQRSISTLNKPEPDVKSPNEATTNTGGILIIGGVGVDVVAKGGASVVKLRTSNPGVITTSVGGVAKNIAATLQQLDPPVPVRFLSSVGRDMNGLLVLQELKRLGLSTKDIIVKDGARTACYAAINSAHVEGGLHMAIADMQVISNIPPGDVGKAIEKIKPSMVCFDGNLDPEVMKQLCIAAKAQGALVVCEPTSEPKSRYIANMCANLGVELEHPISIISPNFDELEGIVETITPHAPRTEFKTNEVNHQVLANFDKHRGVIKSLKETMTRITALMKSSTSSSTSTYPDDLKLETCITKSIELLHLIPTIITKLGKEGVMIVRLLKNPPPPTNTPQYKPHQTIRNESDNKYNGPNPNDDVKFGLDVFIPMEPYDPNDQTIGIHIFWAPPVKLLEGNDVVSSNGAGDTFLGAFLHGLMNKGEDTPAPENIVETPWSYFEGQKLDVLVRNAQLAAVQTLQSHESHPVRQSAKSESLKKSDVDRLWALSAEDS</sequence>
<evidence type="ECO:0000313" key="10">
    <source>
        <dbReference type="EMBL" id="KAK6345324.1"/>
    </source>
</evidence>
<keyword evidence="7" id="KW-0326">Glycosidase</keyword>
<dbReference type="PANTHER" id="PTHR42909:SF1">
    <property type="entry name" value="CARBOHYDRATE KINASE PFKB DOMAIN-CONTAINING PROTEIN"/>
    <property type="match status" value="1"/>
</dbReference>
<keyword evidence="1" id="KW-0808">Transferase</keyword>
<dbReference type="GO" id="GO:0016798">
    <property type="term" value="F:hydrolase activity, acting on glycosyl bonds"/>
    <property type="evidence" value="ECO:0007669"/>
    <property type="project" value="UniProtKB-KW"/>
</dbReference>
<proteinExistence type="predicted"/>
<name>A0AAN8RIM2_9PEZI</name>
<dbReference type="EMBL" id="JAVHNR010000004">
    <property type="protein sequence ID" value="KAK6345324.1"/>
    <property type="molecule type" value="Genomic_DNA"/>
</dbReference>
<evidence type="ECO:0000256" key="5">
    <source>
        <dbReference type="ARBA" id="ARBA00023211"/>
    </source>
</evidence>
<dbReference type="InterPro" id="IPR002173">
    <property type="entry name" value="Carboh/pur_kinase_PfkB_CS"/>
</dbReference>
<gene>
    <name evidence="10" type="ORF">TWF718_007243</name>
</gene>
<organism evidence="10 11">
    <name type="scientific">Orbilia javanica</name>
    <dbReference type="NCBI Taxonomy" id="47235"/>
    <lineage>
        <taxon>Eukaryota</taxon>
        <taxon>Fungi</taxon>
        <taxon>Dikarya</taxon>
        <taxon>Ascomycota</taxon>
        <taxon>Pezizomycotina</taxon>
        <taxon>Orbiliomycetes</taxon>
        <taxon>Orbiliales</taxon>
        <taxon>Orbiliaceae</taxon>
        <taxon>Orbilia</taxon>
    </lineage>
</organism>
<dbReference type="InterPro" id="IPR011611">
    <property type="entry name" value="PfkB_dom"/>
</dbReference>
<dbReference type="InterPro" id="IPR007342">
    <property type="entry name" value="PsuG"/>
</dbReference>
<evidence type="ECO:0000313" key="11">
    <source>
        <dbReference type="Proteomes" id="UP001313282"/>
    </source>
</evidence>
<dbReference type="Gene3D" id="3.40.1790.10">
    <property type="entry name" value="Indigoidine synthase domain"/>
    <property type="match status" value="1"/>
</dbReference>
<keyword evidence="6" id="KW-0456">Lyase</keyword>
<evidence type="ECO:0000256" key="7">
    <source>
        <dbReference type="ARBA" id="ARBA00023295"/>
    </source>
</evidence>
<evidence type="ECO:0000256" key="6">
    <source>
        <dbReference type="ARBA" id="ARBA00023239"/>
    </source>
</evidence>
<feature type="compositionally biased region" description="Polar residues" evidence="8">
    <location>
        <begin position="422"/>
        <end position="431"/>
    </location>
</feature>
<dbReference type="GO" id="GO:0005737">
    <property type="term" value="C:cytoplasm"/>
    <property type="evidence" value="ECO:0007669"/>
    <property type="project" value="TreeGrafter"/>
</dbReference>
<evidence type="ECO:0000256" key="8">
    <source>
        <dbReference type="SAM" id="MobiDB-lite"/>
    </source>
</evidence>
<comment type="caution">
    <text evidence="10">The sequence shown here is derived from an EMBL/GenBank/DDBJ whole genome shotgun (WGS) entry which is preliminary data.</text>
</comment>
<dbReference type="Gene3D" id="3.40.1190.20">
    <property type="match status" value="1"/>
</dbReference>
<evidence type="ECO:0000256" key="4">
    <source>
        <dbReference type="ARBA" id="ARBA00022801"/>
    </source>
</evidence>
<feature type="compositionally biased region" description="Basic and acidic residues" evidence="8">
    <location>
        <begin position="387"/>
        <end position="421"/>
    </location>
</feature>
<dbReference type="Pfam" id="PF00294">
    <property type="entry name" value="PfkB"/>
    <property type="match status" value="1"/>
</dbReference>
<feature type="region of interest" description="Disordered" evidence="8">
    <location>
        <begin position="784"/>
        <end position="808"/>
    </location>
</feature>
<dbReference type="PANTHER" id="PTHR42909">
    <property type="entry name" value="ZGC:136858"/>
    <property type="match status" value="1"/>
</dbReference>
<dbReference type="GO" id="GO:0016301">
    <property type="term" value="F:kinase activity"/>
    <property type="evidence" value="ECO:0007669"/>
    <property type="project" value="UniProtKB-KW"/>
</dbReference>
<keyword evidence="5" id="KW-0464">Manganese</keyword>
<dbReference type="Proteomes" id="UP001313282">
    <property type="component" value="Unassembled WGS sequence"/>
</dbReference>
<dbReference type="SUPFAM" id="SSF53613">
    <property type="entry name" value="Ribokinase-like"/>
    <property type="match status" value="1"/>
</dbReference>
<dbReference type="InterPro" id="IPR022830">
    <property type="entry name" value="Indigdn_synthA-like"/>
</dbReference>
<evidence type="ECO:0000256" key="3">
    <source>
        <dbReference type="ARBA" id="ARBA00022777"/>
    </source>
</evidence>
<feature type="region of interest" description="Disordered" evidence="8">
    <location>
        <begin position="387"/>
        <end position="480"/>
    </location>
</feature>
<dbReference type="GO" id="GO:0046872">
    <property type="term" value="F:metal ion binding"/>
    <property type="evidence" value="ECO:0007669"/>
    <property type="project" value="UniProtKB-KW"/>
</dbReference>
<feature type="domain" description="Carbohydrate kinase PfkB" evidence="9">
    <location>
        <begin position="507"/>
        <end position="685"/>
    </location>
</feature>
<dbReference type="InterPro" id="IPR029056">
    <property type="entry name" value="Ribokinase-like"/>
</dbReference>
<dbReference type="GO" id="GO:0004730">
    <property type="term" value="F:pseudouridylate synthase activity"/>
    <property type="evidence" value="ECO:0007669"/>
    <property type="project" value="InterPro"/>
</dbReference>